<evidence type="ECO:0000256" key="3">
    <source>
        <dbReference type="PIRSR" id="PIRSR000390-1"/>
    </source>
</evidence>
<accession>A0A2H0V097</accession>
<name>A0A2H0V097_9BACT</name>
<dbReference type="SUPFAM" id="SSF53383">
    <property type="entry name" value="PLP-dependent transferases"/>
    <property type="match status" value="1"/>
</dbReference>
<dbReference type="PIRSF" id="PIRSF000390">
    <property type="entry name" value="PLP_StrS"/>
    <property type="match status" value="1"/>
</dbReference>
<protein>
    <recommendedName>
        <fullName evidence="8">Aminotransferase</fullName>
    </recommendedName>
</protein>
<evidence type="ECO:0000256" key="2">
    <source>
        <dbReference type="ARBA" id="ARBA00037999"/>
    </source>
</evidence>
<feature type="modified residue" description="N6-(pyridoxal phosphate)lysine" evidence="4">
    <location>
        <position position="183"/>
    </location>
</feature>
<feature type="active site" description="Proton acceptor" evidence="3">
    <location>
        <position position="183"/>
    </location>
</feature>
<dbReference type="PANTHER" id="PTHR30244">
    <property type="entry name" value="TRANSAMINASE"/>
    <property type="match status" value="1"/>
</dbReference>
<gene>
    <name evidence="6" type="ORF">COU01_01480</name>
</gene>
<dbReference type="PANTHER" id="PTHR30244:SF9">
    <property type="entry name" value="PROTEIN RV3402C"/>
    <property type="match status" value="1"/>
</dbReference>
<comment type="similarity">
    <text evidence="2 5">Belongs to the DegT/DnrJ/EryC1 family.</text>
</comment>
<dbReference type="InterPro" id="IPR015421">
    <property type="entry name" value="PyrdxlP-dep_Trfase_major"/>
</dbReference>
<dbReference type="Proteomes" id="UP000228510">
    <property type="component" value="Unassembled WGS sequence"/>
</dbReference>
<evidence type="ECO:0000313" key="6">
    <source>
        <dbReference type="EMBL" id="PIR92508.1"/>
    </source>
</evidence>
<dbReference type="InterPro" id="IPR015424">
    <property type="entry name" value="PyrdxlP-dep_Trfase"/>
</dbReference>
<dbReference type="EMBL" id="PFAT01000021">
    <property type="protein sequence ID" value="PIR92508.1"/>
    <property type="molecule type" value="Genomic_DNA"/>
</dbReference>
<evidence type="ECO:0000256" key="1">
    <source>
        <dbReference type="ARBA" id="ARBA00022898"/>
    </source>
</evidence>
<dbReference type="Gene3D" id="3.40.640.10">
    <property type="entry name" value="Type I PLP-dependent aspartate aminotransferase-like (Major domain)"/>
    <property type="match status" value="1"/>
</dbReference>
<dbReference type="AlphaFoldDB" id="A0A2H0V097"/>
<dbReference type="Pfam" id="PF01041">
    <property type="entry name" value="DegT_DnrJ_EryC1"/>
    <property type="match status" value="1"/>
</dbReference>
<dbReference type="GO" id="GO:0008483">
    <property type="term" value="F:transaminase activity"/>
    <property type="evidence" value="ECO:0007669"/>
    <property type="project" value="TreeGrafter"/>
</dbReference>
<proteinExistence type="inferred from homology"/>
<comment type="caution">
    <text evidence="6">The sequence shown here is derived from an EMBL/GenBank/DDBJ whole genome shotgun (WGS) entry which is preliminary data.</text>
</comment>
<evidence type="ECO:0000256" key="4">
    <source>
        <dbReference type="PIRSR" id="PIRSR000390-2"/>
    </source>
</evidence>
<evidence type="ECO:0008006" key="8">
    <source>
        <dbReference type="Google" id="ProtNLM"/>
    </source>
</evidence>
<evidence type="ECO:0000313" key="7">
    <source>
        <dbReference type="Proteomes" id="UP000228510"/>
    </source>
</evidence>
<sequence length="362" mass="41080">MIYVTRPTMPDINEFIGYTKKIWQNRWLTNHGEFVNLLEKKLKHYLAVADLLCVTNGTIALQIALKLYDFKPGSEIITTPFSFIATTNAILNEKLRPVFADIDGGTFNLDPRQVEKKIAPNTKAILATHVYGNPSDVVGLQRIANKYHLKVIYDAAHAFGVQYKSQSILNFGDVSTLSFHATKVFNTIEGGALVVRNAALSKKIKLLRDFGIVSEEKNILAGLNGKMNEFQAIMGLCNLDSIDQIIKERKSIYEHYVEGLANSKVKFQSITASRYNYSYMPVCFVNKHKRDKVCNALLRHGIMARKYFYPLITDFNYVKYFVRRNELKNAVLAADTVLCLPLYPDLNLGTVDRIIRIVKNNI</sequence>
<keyword evidence="1 4" id="KW-0663">Pyridoxal phosphate</keyword>
<organism evidence="6 7">
    <name type="scientific">Candidatus Falkowbacteria bacterium CG10_big_fil_rev_8_21_14_0_10_44_15</name>
    <dbReference type="NCBI Taxonomy" id="1974569"/>
    <lineage>
        <taxon>Bacteria</taxon>
        <taxon>Candidatus Falkowiibacteriota</taxon>
    </lineage>
</organism>
<dbReference type="GO" id="GO:0030170">
    <property type="term" value="F:pyridoxal phosphate binding"/>
    <property type="evidence" value="ECO:0007669"/>
    <property type="project" value="TreeGrafter"/>
</dbReference>
<dbReference type="CDD" id="cd00616">
    <property type="entry name" value="AHBA_syn"/>
    <property type="match status" value="1"/>
</dbReference>
<reference evidence="7" key="1">
    <citation type="submission" date="2017-09" db="EMBL/GenBank/DDBJ databases">
        <title>Depth-based differentiation of microbial function through sediment-hosted aquifers and enrichment of novel symbionts in the deep terrestrial subsurface.</title>
        <authorList>
            <person name="Probst A.J."/>
            <person name="Ladd B."/>
            <person name="Jarett J.K."/>
            <person name="Geller-Mcgrath D.E."/>
            <person name="Sieber C.M.K."/>
            <person name="Emerson J.B."/>
            <person name="Anantharaman K."/>
            <person name="Thomas B.C."/>
            <person name="Malmstrom R."/>
            <person name="Stieglmeier M."/>
            <person name="Klingl A."/>
            <person name="Woyke T."/>
            <person name="Ryan C.M."/>
            <person name="Banfield J.F."/>
        </authorList>
    </citation>
    <scope>NUCLEOTIDE SEQUENCE [LARGE SCALE GENOMIC DNA]</scope>
</reference>
<dbReference type="GO" id="GO:0000271">
    <property type="term" value="P:polysaccharide biosynthetic process"/>
    <property type="evidence" value="ECO:0007669"/>
    <property type="project" value="TreeGrafter"/>
</dbReference>
<dbReference type="InterPro" id="IPR000653">
    <property type="entry name" value="DegT/StrS_aminotransferase"/>
</dbReference>
<evidence type="ECO:0000256" key="5">
    <source>
        <dbReference type="RuleBase" id="RU004508"/>
    </source>
</evidence>